<dbReference type="PANTHER" id="PTHR13878:SF91">
    <property type="entry name" value="FAD BINDING DOMAIN PROTEIN (AFU_ORTHOLOGUE AFUA_6G12070)-RELATED"/>
    <property type="match status" value="1"/>
</dbReference>
<dbReference type="Pfam" id="PF08031">
    <property type="entry name" value="BBE"/>
    <property type="match status" value="1"/>
</dbReference>
<dbReference type="InterPro" id="IPR006094">
    <property type="entry name" value="Oxid_FAD_bind_N"/>
</dbReference>
<keyword evidence="3" id="KW-0732">Signal</keyword>
<name>A0A0F7ZJV4_9HYPO</name>
<organism evidence="5 6">
    <name type="scientific">Hirsutella minnesotensis 3608</name>
    <dbReference type="NCBI Taxonomy" id="1043627"/>
    <lineage>
        <taxon>Eukaryota</taxon>
        <taxon>Fungi</taxon>
        <taxon>Dikarya</taxon>
        <taxon>Ascomycota</taxon>
        <taxon>Pezizomycotina</taxon>
        <taxon>Sordariomycetes</taxon>
        <taxon>Hypocreomycetidae</taxon>
        <taxon>Hypocreales</taxon>
        <taxon>Ophiocordycipitaceae</taxon>
        <taxon>Hirsutella</taxon>
    </lineage>
</organism>
<dbReference type="PANTHER" id="PTHR13878">
    <property type="entry name" value="GULONOLACTONE OXIDASE"/>
    <property type="match status" value="1"/>
</dbReference>
<dbReference type="Proteomes" id="UP000054481">
    <property type="component" value="Unassembled WGS sequence"/>
</dbReference>
<dbReference type="InterPro" id="IPR016166">
    <property type="entry name" value="FAD-bd_PCMH"/>
</dbReference>
<evidence type="ECO:0000313" key="6">
    <source>
        <dbReference type="Proteomes" id="UP000054481"/>
    </source>
</evidence>
<dbReference type="InterPro" id="IPR036318">
    <property type="entry name" value="FAD-bd_PCMH-like_sf"/>
</dbReference>
<protein>
    <recommendedName>
        <fullName evidence="4">FAD-binding PCMH-type domain-containing protein</fullName>
    </recommendedName>
</protein>
<evidence type="ECO:0000259" key="4">
    <source>
        <dbReference type="PROSITE" id="PS51387"/>
    </source>
</evidence>
<dbReference type="GO" id="GO:0016491">
    <property type="term" value="F:oxidoreductase activity"/>
    <property type="evidence" value="ECO:0007669"/>
    <property type="project" value="UniProtKB-KW"/>
</dbReference>
<dbReference type="InterPro" id="IPR050432">
    <property type="entry name" value="FAD-linked_Oxidoreductases_BP"/>
</dbReference>
<dbReference type="AlphaFoldDB" id="A0A0F7ZJV4"/>
<evidence type="ECO:0000256" key="2">
    <source>
        <dbReference type="ARBA" id="ARBA00023002"/>
    </source>
</evidence>
<evidence type="ECO:0000313" key="5">
    <source>
        <dbReference type="EMBL" id="KJZ74711.1"/>
    </source>
</evidence>
<keyword evidence="2" id="KW-0560">Oxidoreductase</keyword>
<dbReference type="InterPro" id="IPR016169">
    <property type="entry name" value="FAD-bd_PCMH_sub2"/>
</dbReference>
<reference evidence="5 6" key="1">
    <citation type="journal article" date="2014" name="Genome Biol. Evol.">
        <title>Comparative genomics and transcriptomics analyses reveal divergent lifestyle features of nematode endoparasitic fungus Hirsutella minnesotensis.</title>
        <authorList>
            <person name="Lai Y."/>
            <person name="Liu K."/>
            <person name="Zhang X."/>
            <person name="Zhang X."/>
            <person name="Li K."/>
            <person name="Wang N."/>
            <person name="Shu C."/>
            <person name="Wu Y."/>
            <person name="Wang C."/>
            <person name="Bushley K.E."/>
            <person name="Xiang M."/>
            <person name="Liu X."/>
        </authorList>
    </citation>
    <scope>NUCLEOTIDE SEQUENCE [LARGE SCALE GENOMIC DNA]</scope>
    <source>
        <strain evidence="5 6">3608</strain>
    </source>
</reference>
<sequence length="579" mass="62613">MLHSVAAALVLLAGFAPTLTSARQPLPDGNGDCKCFPGDECWPGPEAWAKLNSTVAGRLIETVPLASPCHDPDYDEAKCSAIREQWTWPRVHMESSSSIMMNIFTNGSCEPFQPRSSPCLLGNYVRYAVDVAGPGDVIAALQFAEDHNLRFVIRNTGHDLIGRSTGAGALAIWTHHLKSIQVVDWHDERHRGKALKLGAGVQGLDALEAARREGLVVVTGHCPSVGIAGGYTQGAGHSMLSTAFGLAADNTLEFQVITPSGQLVTASPSSHSDLFWALNGGGGGNYGVVVSMTVKAHPDAVTSGASFELIVPEANRERLVQAVDALHAALPEMVDSGIALAYSFNETSLILMGLTAFNKTMDHVQEAIKPLQDAVADIGLALDIRFTEFSNFFDHHIHYTGSPPDHFMPINVELLGGRLLPRKVASRLSGTWRKLVAMGVTVLSGGLDVSRFGADGTNAVLPQWRESVANLCLILPWSFEKPFEVMAAEQDRITREIQPVIEAATPGAGAYMNEADFQQPDFQETFYGANYPRLLEVKRRYDPRSTLYVRTGVGSEDWTARQDGRLCRSIQRTIAAGRG</sequence>
<dbReference type="GO" id="GO:0071949">
    <property type="term" value="F:FAD binding"/>
    <property type="evidence" value="ECO:0007669"/>
    <property type="project" value="InterPro"/>
</dbReference>
<feature type="chain" id="PRO_5002525821" description="FAD-binding PCMH-type domain-containing protein" evidence="3">
    <location>
        <begin position="23"/>
        <end position="579"/>
    </location>
</feature>
<dbReference type="InterPro" id="IPR012951">
    <property type="entry name" value="BBE"/>
</dbReference>
<keyword evidence="6" id="KW-1185">Reference proteome</keyword>
<dbReference type="OrthoDB" id="9983560at2759"/>
<accession>A0A0F7ZJV4</accession>
<dbReference type="Pfam" id="PF01565">
    <property type="entry name" value="FAD_binding_4"/>
    <property type="match status" value="1"/>
</dbReference>
<comment type="similarity">
    <text evidence="1">Belongs to the oxygen-dependent FAD-linked oxidoreductase family.</text>
</comment>
<dbReference type="Gene3D" id="3.30.465.10">
    <property type="match status" value="2"/>
</dbReference>
<dbReference type="SUPFAM" id="SSF56176">
    <property type="entry name" value="FAD-binding/transporter-associated domain-like"/>
    <property type="match status" value="1"/>
</dbReference>
<feature type="signal peptide" evidence="3">
    <location>
        <begin position="1"/>
        <end position="22"/>
    </location>
</feature>
<dbReference type="EMBL" id="KQ030523">
    <property type="protein sequence ID" value="KJZ74711.1"/>
    <property type="molecule type" value="Genomic_DNA"/>
</dbReference>
<gene>
    <name evidence="5" type="ORF">HIM_05828</name>
</gene>
<feature type="domain" description="FAD-binding PCMH-type" evidence="4">
    <location>
        <begin position="120"/>
        <end position="299"/>
    </location>
</feature>
<evidence type="ECO:0000256" key="3">
    <source>
        <dbReference type="SAM" id="SignalP"/>
    </source>
</evidence>
<dbReference type="PROSITE" id="PS51387">
    <property type="entry name" value="FAD_PCMH"/>
    <property type="match status" value="1"/>
</dbReference>
<proteinExistence type="inferred from homology"/>
<evidence type="ECO:0000256" key="1">
    <source>
        <dbReference type="ARBA" id="ARBA00005466"/>
    </source>
</evidence>